<keyword evidence="3" id="KW-1185">Reference proteome</keyword>
<dbReference type="EMBL" id="CAUYUJ010008347">
    <property type="protein sequence ID" value="CAK0823680.1"/>
    <property type="molecule type" value="Genomic_DNA"/>
</dbReference>
<sequence length="480" mass="49258">MLDANPRSFSSRSVGAPPLGVDAGGAQALGTAQFGSDAPEDHLAADRPMPSTAPGALTVPAPSGGGWGPATGFLGSMHDFAEEPQQHFQTSKLLVDERRRIPAKHEDVGAAAARPPTPPRPAQAAGRPIAAAATLAPLAAISSVFASALGSGALGTGELAQRPSTQSVILPQPAGSMAGAGPTVLVQSDGDVTQSVPVTHWATNTGPKPMEHPMMLQQGAAVVLPPDARVSSAPPGSFPAASSERWPRPPTTAGMAAPALWPSLPERGRAAEGSQAATPTNGGAVSPSAASATPTTVTPTRGGACTPGGNMRSHSPVHMEASQDISEAKPQERWQAAVDAVARAVEAPRSPFEASQLQPSPQLPHWMESPCLPAGAGAGDAERRSRAAVTAVDSQGMWFSVGHPEARPAAARVEPTWQRGRWWLVAPVDLKALEDPRSHPGLWEHAQAVDSVLEELGDADALPELPAPEHWKAGDSCPLS</sequence>
<proteinExistence type="predicted"/>
<feature type="region of interest" description="Disordered" evidence="1">
    <location>
        <begin position="349"/>
        <end position="386"/>
    </location>
</feature>
<gene>
    <name evidence="2" type="ORF">PCOR1329_LOCUS24309</name>
</gene>
<accession>A0ABN9RYL5</accession>
<feature type="compositionally biased region" description="Low complexity" evidence="1">
    <location>
        <begin position="231"/>
        <end position="243"/>
    </location>
</feature>
<evidence type="ECO:0000256" key="1">
    <source>
        <dbReference type="SAM" id="MobiDB-lite"/>
    </source>
</evidence>
<reference evidence="2" key="1">
    <citation type="submission" date="2023-10" db="EMBL/GenBank/DDBJ databases">
        <authorList>
            <person name="Chen Y."/>
            <person name="Shah S."/>
            <person name="Dougan E. K."/>
            <person name="Thang M."/>
            <person name="Chan C."/>
        </authorList>
    </citation>
    <scope>NUCLEOTIDE SEQUENCE [LARGE SCALE GENOMIC DNA]</scope>
</reference>
<organism evidence="2 3">
    <name type="scientific">Prorocentrum cordatum</name>
    <dbReference type="NCBI Taxonomy" id="2364126"/>
    <lineage>
        <taxon>Eukaryota</taxon>
        <taxon>Sar</taxon>
        <taxon>Alveolata</taxon>
        <taxon>Dinophyceae</taxon>
        <taxon>Prorocentrales</taxon>
        <taxon>Prorocentraceae</taxon>
        <taxon>Prorocentrum</taxon>
    </lineage>
</organism>
<feature type="region of interest" description="Disordered" evidence="1">
    <location>
        <begin position="228"/>
        <end position="333"/>
    </location>
</feature>
<feature type="compositionally biased region" description="Low complexity" evidence="1">
    <location>
        <begin position="282"/>
        <end position="304"/>
    </location>
</feature>
<name>A0ABN9RYL5_9DINO</name>
<dbReference type="Proteomes" id="UP001189429">
    <property type="component" value="Unassembled WGS sequence"/>
</dbReference>
<evidence type="ECO:0000313" key="3">
    <source>
        <dbReference type="Proteomes" id="UP001189429"/>
    </source>
</evidence>
<evidence type="ECO:0000313" key="2">
    <source>
        <dbReference type="EMBL" id="CAK0823680.1"/>
    </source>
</evidence>
<comment type="caution">
    <text evidence="2">The sequence shown here is derived from an EMBL/GenBank/DDBJ whole genome shotgun (WGS) entry which is preliminary data.</text>
</comment>
<protein>
    <submittedName>
        <fullName evidence="2">Uncharacterized protein</fullName>
    </submittedName>
</protein>
<feature type="region of interest" description="Disordered" evidence="1">
    <location>
        <begin position="1"/>
        <end position="68"/>
    </location>
</feature>